<dbReference type="PRINTS" id="PR01607">
    <property type="entry name" value="APYRASEFAMLY"/>
</dbReference>
<keyword evidence="1 2" id="KW-0732">Signal</keyword>
<feature type="domain" description="5'-Nucleotidase C-terminal" evidence="4">
    <location>
        <begin position="443"/>
        <end position="575"/>
    </location>
</feature>
<organism evidence="6 7">
    <name type="scientific">Anaeromicropila herbilytica</name>
    <dbReference type="NCBI Taxonomy" id="2785025"/>
    <lineage>
        <taxon>Bacteria</taxon>
        <taxon>Bacillati</taxon>
        <taxon>Bacillota</taxon>
        <taxon>Clostridia</taxon>
        <taxon>Lachnospirales</taxon>
        <taxon>Lachnospiraceae</taxon>
        <taxon>Anaeromicropila</taxon>
    </lineage>
</organism>
<evidence type="ECO:0000259" key="3">
    <source>
        <dbReference type="Pfam" id="PF00149"/>
    </source>
</evidence>
<dbReference type="InterPro" id="IPR006179">
    <property type="entry name" value="5_nucleotidase/apyrase"/>
</dbReference>
<evidence type="ECO:0000256" key="1">
    <source>
        <dbReference type="ARBA" id="ARBA00022729"/>
    </source>
</evidence>
<dbReference type="Gene3D" id="2.60.40.10">
    <property type="entry name" value="Immunoglobulins"/>
    <property type="match status" value="1"/>
</dbReference>
<dbReference type="KEGG" id="ahb:bsdtb5_35010"/>
<feature type="chain" id="PRO_5038492466" description="2',3'-cyclic-nucleotide 2'-phosphodiesterase" evidence="2">
    <location>
        <begin position="27"/>
        <end position="1311"/>
    </location>
</feature>
<proteinExistence type="predicted"/>
<dbReference type="PANTHER" id="PTHR11575:SF6">
    <property type="entry name" value="2',3'-CYCLIC-NUCLEOTIDE 2'-PHOSPHODIESTERASE_3'-NUCLEOTIDASE"/>
    <property type="match status" value="1"/>
</dbReference>
<evidence type="ECO:0000256" key="2">
    <source>
        <dbReference type="SAM" id="SignalP"/>
    </source>
</evidence>
<dbReference type="SUPFAM" id="SSF55816">
    <property type="entry name" value="5'-nucleotidase (syn. UDP-sugar hydrolase), C-terminal domain"/>
    <property type="match status" value="1"/>
</dbReference>
<dbReference type="RefSeq" id="WP_271713272.1">
    <property type="nucleotide sequence ID" value="NZ_AP024169.1"/>
</dbReference>
<keyword evidence="7" id="KW-1185">Reference proteome</keyword>
<dbReference type="InterPro" id="IPR029052">
    <property type="entry name" value="Metallo-depent_PP-like"/>
</dbReference>
<protein>
    <recommendedName>
        <fullName evidence="8">2',3'-cyclic-nucleotide 2'-phosphodiesterase</fullName>
    </recommendedName>
</protein>
<dbReference type="Pfam" id="PF17936">
    <property type="entry name" value="Big_6"/>
    <property type="match status" value="1"/>
</dbReference>
<dbReference type="NCBIfam" id="NF033510">
    <property type="entry name" value="Ca_tandemer"/>
    <property type="match status" value="1"/>
</dbReference>
<dbReference type="SUPFAM" id="SSF56300">
    <property type="entry name" value="Metallo-dependent phosphatases"/>
    <property type="match status" value="1"/>
</dbReference>
<dbReference type="InterPro" id="IPR013783">
    <property type="entry name" value="Ig-like_fold"/>
</dbReference>
<accession>A0A7R7EP53</accession>
<dbReference type="GO" id="GO:0009166">
    <property type="term" value="P:nucleotide catabolic process"/>
    <property type="evidence" value="ECO:0007669"/>
    <property type="project" value="InterPro"/>
</dbReference>
<dbReference type="Gene3D" id="3.60.21.10">
    <property type="match status" value="1"/>
</dbReference>
<evidence type="ECO:0000259" key="4">
    <source>
        <dbReference type="Pfam" id="PF02872"/>
    </source>
</evidence>
<dbReference type="PANTHER" id="PTHR11575">
    <property type="entry name" value="5'-NUCLEOTIDASE-RELATED"/>
    <property type="match status" value="1"/>
</dbReference>
<sequence>MNKKPSRIKQIIKYATIAVLISFVFARTNDSSSMTTVKAASDDKVDLRLIFTSDTHGQINSKDYETGGSYNSGGLAKAYSLIEEARQEKQDENTFTFDIGDNLFDFTTEYIFADNQKELQPIYEAIAKVGYDAITLGNHDFDYGYDYIKYQLEQSGLKDNVVVSNLWETKTDKHPFHENMIITRNAYTQNGDRVKIKVGIIGETIPKLSTKTENYTGTLSTEDLVINVKAQAKKLKAKGADVIVVLAHSGFGAEKPEEGDNNESYALTKIKDVDVVLCGHEHNMFPNSNHSMKYYKLSGVDADTGLVNGKNLVMSADRGQSIGVVDLSLKKKGSSFDITSRSSEVRRVKSSTYENNDIASTFGKWANILGDYYEKTIATIDSTRKITDFFGLVQDNTGIQLMNNAKMAYALNYVNNINTKYKDYNIIAASNYIKYGQNSYKDFVNLSGKITEADLACMQKYNKYIALYSITGEQLREWLEWSASAYENIEQQSPWTGKDMWDVMKEFNTASLLKSDWLKSWVNFTVFDGVEYTIDPSANARYDKAGNKISDSYRVVNLTYNGTTVTNGMRFLLATDLLDVTSEANRGIDKQSVKKGYNRSQVVISDYVKMLAKNGAVQISPDYNWKLKINANNQYIVMASSLSDSIASNYPWYVKKLDTIHNYNYYLARGTYTILDTTPPNIVAMPLNLVPTNQDVTVAVQANDESGVTKLKYALGNHDINDDIWREALDVTNGTFTVNLNGTYSILAEDQQGNCNITMVTIDNINRDILQNPKVDTYTNRKTKITGTAEPLANIYFETDNKTYQGTVAADGTFSYPLPAQLANTTLNVYVKDSAGRSSQKTEVKVKSTGPNCPTVNQFTNKVTSITGNTRDEAVYMYAVIGKNAYVAKDGGADILQNSEKYDNSLDIYETSVKVDKDGTYNIKVPIQLPGTKIAVYSVDKLNRVSRVNTVTTKDVAPNPPKIYEVTNIERKVYGYVRNTSKEARIYDIEVEINGDVFYGQTDDKGYYAVPVSKLAIGDKVTVKAIDNVGGETRTSYPMSKKVQNIENYYMNTDDSIILDDINNKQYAVSGQYYDGEDNVFVSINKHVYEVPTDTDGNFELELSKTLAAGTPIYVYSRYVDGGIIEADRFTVALARPDEPTITRSEITTATNTLRIMTDKNCTVVAKVGSMTYQTAKYKYDSDLGAYVYTIKFAKHNSGTEVRIYAKNKAGSSSSYYSNIVKTAPNQPKVNAIHEKSKVITGKVDIVPLTDSDGEQVTKVYAKIGGKTYVGKVSEDGTFKIKIPAQKKNTKIYVWGGNISGKGPARVVKVQ</sequence>
<dbReference type="Pfam" id="PF02872">
    <property type="entry name" value="5_nucleotid_C"/>
    <property type="match status" value="1"/>
</dbReference>
<dbReference type="InterPro" id="IPR036907">
    <property type="entry name" value="5'-Nucleotdase_C_sf"/>
</dbReference>
<feature type="domain" description="Bacterial Ig" evidence="5">
    <location>
        <begin position="772"/>
        <end position="847"/>
    </location>
</feature>
<evidence type="ECO:0000259" key="5">
    <source>
        <dbReference type="Pfam" id="PF17936"/>
    </source>
</evidence>
<feature type="domain" description="Calcineurin-like phosphoesterase" evidence="3">
    <location>
        <begin position="47"/>
        <end position="283"/>
    </location>
</feature>
<feature type="signal peptide" evidence="2">
    <location>
        <begin position="1"/>
        <end position="26"/>
    </location>
</feature>
<reference evidence="6 7" key="1">
    <citation type="submission" date="2020-11" db="EMBL/GenBank/DDBJ databases">
        <title>Draft genome sequencing of a Lachnospiraceae strain isolated from anoxic soil subjected to BSD treatment.</title>
        <authorList>
            <person name="Uek A."/>
            <person name="Tonouchi A."/>
        </authorList>
    </citation>
    <scope>NUCLEOTIDE SEQUENCE [LARGE SCALE GENOMIC DNA]</scope>
    <source>
        <strain evidence="6 7">TB5</strain>
    </source>
</reference>
<dbReference type="Proteomes" id="UP000595897">
    <property type="component" value="Chromosome"/>
</dbReference>
<dbReference type="EMBL" id="AP024169">
    <property type="protein sequence ID" value="BCN32206.1"/>
    <property type="molecule type" value="Genomic_DNA"/>
</dbReference>
<dbReference type="Pfam" id="PF00149">
    <property type="entry name" value="Metallophos"/>
    <property type="match status" value="1"/>
</dbReference>
<dbReference type="GO" id="GO:0016787">
    <property type="term" value="F:hydrolase activity"/>
    <property type="evidence" value="ECO:0007669"/>
    <property type="project" value="InterPro"/>
</dbReference>
<evidence type="ECO:0000313" key="6">
    <source>
        <dbReference type="EMBL" id="BCN32206.1"/>
    </source>
</evidence>
<dbReference type="GO" id="GO:0030288">
    <property type="term" value="C:outer membrane-bounded periplasmic space"/>
    <property type="evidence" value="ECO:0007669"/>
    <property type="project" value="TreeGrafter"/>
</dbReference>
<evidence type="ECO:0008006" key="8">
    <source>
        <dbReference type="Google" id="ProtNLM"/>
    </source>
</evidence>
<gene>
    <name evidence="6" type="ORF">bsdtb5_35010</name>
</gene>
<dbReference type="Gene3D" id="3.90.780.10">
    <property type="entry name" value="5'-Nucleotidase, C-terminal domain"/>
    <property type="match status" value="1"/>
</dbReference>
<dbReference type="InterPro" id="IPR008334">
    <property type="entry name" value="5'-Nucleotdase_C"/>
</dbReference>
<dbReference type="InterPro" id="IPR004843">
    <property type="entry name" value="Calcineurin-like_PHP"/>
</dbReference>
<name>A0A7R7EP53_9FIRM</name>
<dbReference type="InterPro" id="IPR041498">
    <property type="entry name" value="Big_6"/>
</dbReference>
<evidence type="ECO:0000313" key="7">
    <source>
        <dbReference type="Proteomes" id="UP000595897"/>
    </source>
</evidence>